<dbReference type="InterPro" id="IPR038823">
    <property type="entry name" value="MED2_plant"/>
</dbReference>
<dbReference type="Proteomes" id="UP000886885">
    <property type="component" value="Chromosome 1D"/>
</dbReference>
<evidence type="ECO:0000256" key="1">
    <source>
        <dbReference type="SAM" id="MobiDB-lite"/>
    </source>
</evidence>
<feature type="compositionally biased region" description="Low complexity" evidence="1">
    <location>
        <begin position="621"/>
        <end position="632"/>
    </location>
</feature>
<feature type="compositionally biased region" description="Polar residues" evidence="1">
    <location>
        <begin position="544"/>
        <end position="574"/>
    </location>
</feature>
<dbReference type="EMBL" id="JAAWWB010000002">
    <property type="protein sequence ID" value="KAG6788032.1"/>
    <property type="molecule type" value="Genomic_DNA"/>
</dbReference>
<dbReference type="PANTHER" id="PTHR36407">
    <property type="entry name" value="MEDIATOR-ASSOCIATED PROTEIN 2"/>
    <property type="match status" value="1"/>
</dbReference>
<comment type="caution">
    <text evidence="2">The sequence shown here is derived from an EMBL/GenBank/DDBJ whole genome shotgun (WGS) entry which is preliminary data.</text>
</comment>
<feature type="compositionally biased region" description="Polar residues" evidence="1">
    <location>
        <begin position="200"/>
        <end position="221"/>
    </location>
</feature>
<dbReference type="OrthoDB" id="1892825at2759"/>
<dbReference type="PANTHER" id="PTHR36407:SF1">
    <property type="entry name" value="MEDIATOR-ASSOCIATED PROTEIN 2"/>
    <property type="match status" value="1"/>
</dbReference>
<feature type="region of interest" description="Disordered" evidence="1">
    <location>
        <begin position="197"/>
        <end position="222"/>
    </location>
</feature>
<name>A0A8X8DDF3_POPTO</name>
<reference evidence="2" key="1">
    <citation type="journal article" date="2020" name="bioRxiv">
        <title>Hybrid origin of Populus tomentosa Carr. identified through genome sequencing and phylogenomic analysis.</title>
        <authorList>
            <person name="An X."/>
            <person name="Gao K."/>
            <person name="Chen Z."/>
            <person name="Li J."/>
            <person name="Yang X."/>
            <person name="Yang X."/>
            <person name="Zhou J."/>
            <person name="Guo T."/>
            <person name="Zhao T."/>
            <person name="Huang S."/>
            <person name="Miao D."/>
            <person name="Khan W.U."/>
            <person name="Rao P."/>
            <person name="Ye M."/>
            <person name="Lei B."/>
            <person name="Liao W."/>
            <person name="Wang J."/>
            <person name="Ji L."/>
            <person name="Li Y."/>
            <person name="Guo B."/>
            <person name="Mustafa N.S."/>
            <person name="Li S."/>
            <person name="Yun Q."/>
            <person name="Keller S.R."/>
            <person name="Mao J."/>
            <person name="Zhang R."/>
            <person name="Strauss S.H."/>
        </authorList>
    </citation>
    <scope>NUCLEOTIDE SEQUENCE</scope>
    <source>
        <strain evidence="2">GM15</strain>
        <tissue evidence="2">Leaf</tissue>
    </source>
</reference>
<evidence type="ECO:0008006" key="4">
    <source>
        <dbReference type="Google" id="ProtNLM"/>
    </source>
</evidence>
<keyword evidence="3" id="KW-1185">Reference proteome</keyword>
<sequence length="642" mass="70237">MSTSISSNTENHFITINTAAQAPLKLTSSNYASWKIQFEILFIGYDLLGYINGSNPCPSPTLITDNIIISNPAYSLWARQDQLLLNAIVGSLSPPLISFVARTKSSHDAWHVLATTYAKPSRGRIRQVKNQLKNLTKGSMTITGFVYSIKASLDEDYTELVRVVQAREAAISFDELHEKLLLFEASLQTRSHSSRLVPINGSTTATSSTGMPSSWNPQANFSSSSPSSNASWLLDSGASHHVTADLNNLSLHTPYNGQDDVMLGDGTTLPISHTGSVPSLILVSPPTSQQQAHFAPSSQRHADVLPPMVSSSCLSKNFLPSFPHLSFPPEMDESHRYWAMDDVEEVEGYKPEPGFEEDSREPLADISLSDSTELWLIQWPINELPDFNGKELSLSLDQDGCLGSFEASPGKAFDLVSCSAQGLDATVFLSSELETKIDLYENWVLKLLGFVGVESGSVSLEGRGRGELWGCISLAYFDGCENNAAQSRGRIMFVLLSRFNWMKVFASLHIMKEFGKISRQVSLVHYPDPKELEKQEAEKKSKRSYQMSAGSSLMNSSLHSGTTTPSSKLRNSQLSRRHAASTHSSRHKSSLSEAGEQSNSKQRRSGSTDRSTLDSGRGHSGHAYSGSSGLSHQGKSEEVSNE</sequence>
<accession>A0A8X8DDF3</accession>
<evidence type="ECO:0000313" key="3">
    <source>
        <dbReference type="Proteomes" id="UP000886885"/>
    </source>
</evidence>
<dbReference type="AlphaFoldDB" id="A0A8X8DDF3"/>
<protein>
    <recommendedName>
        <fullName evidence="4">Retrotransposon Copia-like N-terminal domain-containing protein</fullName>
    </recommendedName>
</protein>
<gene>
    <name evidence="2" type="ORF">POTOM_004085</name>
</gene>
<feature type="region of interest" description="Disordered" evidence="1">
    <location>
        <begin position="532"/>
        <end position="642"/>
    </location>
</feature>
<organism evidence="2 3">
    <name type="scientific">Populus tomentosa</name>
    <name type="common">Chinese white poplar</name>
    <dbReference type="NCBI Taxonomy" id="118781"/>
    <lineage>
        <taxon>Eukaryota</taxon>
        <taxon>Viridiplantae</taxon>
        <taxon>Streptophyta</taxon>
        <taxon>Embryophyta</taxon>
        <taxon>Tracheophyta</taxon>
        <taxon>Spermatophyta</taxon>
        <taxon>Magnoliopsida</taxon>
        <taxon>eudicotyledons</taxon>
        <taxon>Gunneridae</taxon>
        <taxon>Pentapetalae</taxon>
        <taxon>rosids</taxon>
        <taxon>fabids</taxon>
        <taxon>Malpighiales</taxon>
        <taxon>Salicaceae</taxon>
        <taxon>Saliceae</taxon>
        <taxon>Populus</taxon>
    </lineage>
</organism>
<proteinExistence type="predicted"/>
<evidence type="ECO:0000313" key="2">
    <source>
        <dbReference type="EMBL" id="KAG6788032.1"/>
    </source>
</evidence>
<feature type="compositionally biased region" description="Basic residues" evidence="1">
    <location>
        <begin position="575"/>
        <end position="589"/>
    </location>
</feature>